<gene>
    <name evidence="1" type="ORF">SADUNF_Sadunf07G0081900</name>
</gene>
<proteinExistence type="predicted"/>
<organism evidence="1 2">
    <name type="scientific">Salix dunnii</name>
    <dbReference type="NCBI Taxonomy" id="1413687"/>
    <lineage>
        <taxon>Eukaryota</taxon>
        <taxon>Viridiplantae</taxon>
        <taxon>Streptophyta</taxon>
        <taxon>Embryophyta</taxon>
        <taxon>Tracheophyta</taxon>
        <taxon>Spermatophyta</taxon>
        <taxon>Magnoliopsida</taxon>
        <taxon>eudicotyledons</taxon>
        <taxon>Gunneridae</taxon>
        <taxon>Pentapetalae</taxon>
        <taxon>rosids</taxon>
        <taxon>fabids</taxon>
        <taxon>Malpighiales</taxon>
        <taxon>Salicaceae</taxon>
        <taxon>Saliceae</taxon>
        <taxon>Salix</taxon>
    </lineage>
</organism>
<evidence type="ECO:0000313" key="2">
    <source>
        <dbReference type="Proteomes" id="UP000657918"/>
    </source>
</evidence>
<comment type="caution">
    <text evidence="1">The sequence shown here is derived from an EMBL/GenBank/DDBJ whole genome shotgun (WGS) entry which is preliminary data.</text>
</comment>
<protein>
    <submittedName>
        <fullName evidence="1">Uncharacterized protein</fullName>
    </submittedName>
</protein>
<reference evidence="1 2" key="1">
    <citation type="submission" date="2020-10" db="EMBL/GenBank/DDBJ databases">
        <title>Plant Genome Project.</title>
        <authorList>
            <person name="Zhang R.-G."/>
        </authorList>
    </citation>
    <scope>NUCLEOTIDE SEQUENCE [LARGE SCALE GENOMIC DNA]</scope>
    <source>
        <strain evidence="1">FAFU-HL-1</strain>
        <tissue evidence="1">Leaf</tissue>
    </source>
</reference>
<sequence length="64" mass="7333">MYGKPESHLQWKDFDDYLSTGRRCGEGGERDRWPISNVVGLKAKSSSTRGKLERDPIEHSIQNI</sequence>
<dbReference type="Proteomes" id="UP000657918">
    <property type="component" value="Unassembled WGS sequence"/>
</dbReference>
<dbReference type="EMBL" id="JADGMS010000007">
    <property type="protein sequence ID" value="KAF9678877.1"/>
    <property type="molecule type" value="Genomic_DNA"/>
</dbReference>
<evidence type="ECO:0000313" key="1">
    <source>
        <dbReference type="EMBL" id="KAF9678877.1"/>
    </source>
</evidence>
<accession>A0A835MU20</accession>
<dbReference type="AlphaFoldDB" id="A0A835MU20"/>
<keyword evidence="2" id="KW-1185">Reference proteome</keyword>
<name>A0A835MU20_9ROSI</name>